<dbReference type="RefSeq" id="WP_045801790.1">
    <property type="nucleotide sequence ID" value="NZ_CP011071.1"/>
</dbReference>
<dbReference type="OrthoDB" id="66829at2"/>
<dbReference type="EMBL" id="CP011071">
    <property type="protein sequence ID" value="AKA35093.1"/>
    <property type="molecule type" value="Genomic_DNA"/>
</dbReference>
<dbReference type="Proteomes" id="UP000032726">
    <property type="component" value="Chromosome"/>
</dbReference>
<name>A0A0D5YTA9_9FLAO</name>
<sequence length="122" mass="14351">MNNNTKFLEMVPVLPSQDIERDVAWHQKYTGFEKIFGDHMYAGLRRDNLYMHLQWHADTEDDPLLGGSVAKIFVEDIRPVFQEFVQRGTIKKEKLRMDTAWGTHEFGFYDLNQNAIFVVQDV</sequence>
<reference evidence="1 2" key="1">
    <citation type="submission" date="2015-03" db="EMBL/GenBank/DDBJ databases">
        <title>Complete genome sequence of Muricauda lutaonensis CC-HSB-11T, isolated from a coastal hot spring.</title>
        <authorList>
            <person name="Kim K.M."/>
        </authorList>
    </citation>
    <scope>NUCLEOTIDE SEQUENCE [LARGE SCALE GENOMIC DNA]</scope>
    <source>
        <strain evidence="1 2">CC-HSB-11</strain>
    </source>
</reference>
<gene>
    <name evidence="1" type="ORF">VC82_1471</name>
</gene>
<organism evidence="1 2">
    <name type="scientific">Flagellimonas lutaonensis</name>
    <dbReference type="NCBI Taxonomy" id="516051"/>
    <lineage>
        <taxon>Bacteria</taxon>
        <taxon>Pseudomonadati</taxon>
        <taxon>Bacteroidota</taxon>
        <taxon>Flavobacteriia</taxon>
        <taxon>Flavobacteriales</taxon>
        <taxon>Flavobacteriaceae</taxon>
        <taxon>Flagellimonas</taxon>
    </lineage>
</organism>
<protein>
    <submittedName>
        <fullName evidence="1">Bleomycin resistance protein</fullName>
    </submittedName>
</protein>
<evidence type="ECO:0000313" key="1">
    <source>
        <dbReference type="EMBL" id="AKA35093.1"/>
    </source>
</evidence>
<dbReference type="PATRIC" id="fig|516051.4.peg.1518"/>
<dbReference type="Gene3D" id="3.10.180.10">
    <property type="entry name" value="2,3-Dihydroxybiphenyl 1,2-Dioxygenase, domain 1"/>
    <property type="match status" value="1"/>
</dbReference>
<dbReference type="HOGENOM" id="CLU_046006_15_4_10"/>
<dbReference type="KEGG" id="mlt:VC82_1471"/>
<keyword evidence="2" id="KW-1185">Reference proteome</keyword>
<dbReference type="AlphaFoldDB" id="A0A0D5YTA9"/>
<accession>A0A0D5YTA9</accession>
<dbReference type="InterPro" id="IPR029068">
    <property type="entry name" value="Glyas_Bleomycin-R_OHBP_Dase"/>
</dbReference>
<dbReference type="STRING" id="516051.VC82_1471"/>
<proteinExistence type="predicted"/>
<evidence type="ECO:0000313" key="2">
    <source>
        <dbReference type="Proteomes" id="UP000032726"/>
    </source>
</evidence>
<dbReference type="SUPFAM" id="SSF54593">
    <property type="entry name" value="Glyoxalase/Bleomycin resistance protein/Dihydroxybiphenyl dioxygenase"/>
    <property type="match status" value="1"/>
</dbReference>